<keyword evidence="6" id="KW-0342">GTP-binding</keyword>
<evidence type="ECO:0000256" key="2">
    <source>
        <dbReference type="ARBA" id="ARBA00022679"/>
    </source>
</evidence>
<dbReference type="InterPro" id="IPR013482">
    <property type="entry name" value="Molybde_CF_guanTrfase"/>
</dbReference>
<dbReference type="GO" id="GO:0016779">
    <property type="term" value="F:nucleotidyltransferase activity"/>
    <property type="evidence" value="ECO:0007669"/>
    <property type="project" value="UniProtKB-ARBA"/>
</dbReference>
<dbReference type="SUPFAM" id="SSF53448">
    <property type="entry name" value="Nucleotide-diphospho-sugar transferases"/>
    <property type="match status" value="1"/>
</dbReference>
<dbReference type="PANTHER" id="PTHR19136:SF81">
    <property type="entry name" value="MOLYBDENUM COFACTOR GUANYLYLTRANSFERASE"/>
    <property type="match status" value="1"/>
</dbReference>
<evidence type="ECO:0000256" key="1">
    <source>
        <dbReference type="ARBA" id="ARBA00022490"/>
    </source>
</evidence>
<evidence type="ECO:0000256" key="3">
    <source>
        <dbReference type="ARBA" id="ARBA00022723"/>
    </source>
</evidence>
<evidence type="ECO:0000259" key="8">
    <source>
        <dbReference type="Pfam" id="PF12804"/>
    </source>
</evidence>
<protein>
    <submittedName>
        <fullName evidence="9">Molybdopterin-guanine dinucleotide biosynthesis protein MobA</fullName>
    </submittedName>
</protein>
<keyword evidence="3" id="KW-0479">Metal-binding</keyword>
<keyword evidence="1" id="KW-0963">Cytoplasm</keyword>
<dbReference type="GO" id="GO:0005525">
    <property type="term" value="F:GTP binding"/>
    <property type="evidence" value="ECO:0007669"/>
    <property type="project" value="UniProtKB-KW"/>
</dbReference>
<dbReference type="Proteomes" id="UP000319908">
    <property type="component" value="Unassembled WGS sequence"/>
</dbReference>
<dbReference type="GO" id="GO:0006777">
    <property type="term" value="P:Mo-molybdopterin cofactor biosynthetic process"/>
    <property type="evidence" value="ECO:0007669"/>
    <property type="project" value="UniProtKB-KW"/>
</dbReference>
<proteinExistence type="predicted"/>
<reference evidence="9 10" key="1">
    <citation type="journal article" date="2020" name="Antonie Van Leeuwenhoek">
        <title>Rhodopirellula heiligendammensis sp. nov., Rhodopirellula pilleata sp. nov., and Rhodopirellula solitaria sp. nov. isolated from natural or artificial marine surfaces in Northern Germany and California, USA, and emended description of the genus Rhodopirellula.</title>
        <authorList>
            <person name="Kallscheuer N."/>
            <person name="Wiegand S."/>
            <person name="Jogler M."/>
            <person name="Boedeker C."/>
            <person name="Peeters S.H."/>
            <person name="Rast P."/>
            <person name="Heuer A."/>
            <person name="Jetten M.S.M."/>
            <person name="Rohde M."/>
            <person name="Jogler C."/>
        </authorList>
    </citation>
    <scope>NUCLEOTIDE SEQUENCE [LARGE SCALE GENOMIC DNA]</scope>
    <source>
        <strain evidence="9 10">Poly21</strain>
    </source>
</reference>
<dbReference type="GO" id="GO:0046872">
    <property type="term" value="F:metal ion binding"/>
    <property type="evidence" value="ECO:0007669"/>
    <property type="project" value="UniProtKB-KW"/>
</dbReference>
<evidence type="ECO:0000313" key="9">
    <source>
        <dbReference type="EMBL" id="TWU16480.1"/>
    </source>
</evidence>
<keyword evidence="2" id="KW-0808">Transferase</keyword>
<dbReference type="Pfam" id="PF12804">
    <property type="entry name" value="NTP_transf_3"/>
    <property type="match status" value="1"/>
</dbReference>
<feature type="domain" description="MobA-like NTP transferase" evidence="8">
    <location>
        <begin position="8"/>
        <end position="202"/>
    </location>
</feature>
<sequence>MPRTLLLGAVLAGGRSIRMGRCKAELPHESGGTFLDHALEQLAACCDHVACSLAADAAEPTRGSVSSTGGNIADRSTIRTRDGESFQDIGCSANPLPPGVVVIVDEVPDRGPVEGVCGAVELANSLGCAGVLVTAVDMPALNATHLQHLISVFSDAPDRVVVAISDDVAVKKRIQPLVAIYPVALQGDLQALAGSAHRSLYRFLEGVDCCFVELPAGVLHNVNSPHDLRV</sequence>
<dbReference type="InterPro" id="IPR025877">
    <property type="entry name" value="MobA-like_NTP_Trfase"/>
</dbReference>
<accession>A0A5C6BW15</accession>
<dbReference type="PANTHER" id="PTHR19136">
    <property type="entry name" value="MOLYBDENUM COFACTOR GUANYLYLTRANSFERASE"/>
    <property type="match status" value="1"/>
</dbReference>
<evidence type="ECO:0000256" key="5">
    <source>
        <dbReference type="ARBA" id="ARBA00022842"/>
    </source>
</evidence>
<dbReference type="RefSeq" id="WP_146408116.1">
    <property type="nucleotide sequence ID" value="NZ_SJPU01000002.1"/>
</dbReference>
<keyword evidence="5" id="KW-0460">Magnesium</keyword>
<dbReference type="CDD" id="cd02503">
    <property type="entry name" value="MobA"/>
    <property type="match status" value="1"/>
</dbReference>
<keyword evidence="10" id="KW-1185">Reference proteome</keyword>
<name>A0A5C6BW15_9BACT</name>
<evidence type="ECO:0000256" key="6">
    <source>
        <dbReference type="ARBA" id="ARBA00023134"/>
    </source>
</evidence>
<evidence type="ECO:0000256" key="4">
    <source>
        <dbReference type="ARBA" id="ARBA00022741"/>
    </source>
</evidence>
<dbReference type="Gene3D" id="3.90.550.10">
    <property type="entry name" value="Spore Coat Polysaccharide Biosynthesis Protein SpsA, Chain A"/>
    <property type="match status" value="1"/>
</dbReference>
<dbReference type="AlphaFoldDB" id="A0A5C6BW15"/>
<comment type="caution">
    <text evidence="9">The sequence shown here is derived from an EMBL/GenBank/DDBJ whole genome shotgun (WGS) entry which is preliminary data.</text>
</comment>
<keyword evidence="7" id="KW-0501">Molybdenum cofactor biosynthesis</keyword>
<dbReference type="EMBL" id="SJPU01000002">
    <property type="protein sequence ID" value="TWU16480.1"/>
    <property type="molecule type" value="Genomic_DNA"/>
</dbReference>
<gene>
    <name evidence="9" type="ORF">Poly21_36850</name>
</gene>
<organism evidence="9 10">
    <name type="scientific">Allorhodopirellula heiligendammensis</name>
    <dbReference type="NCBI Taxonomy" id="2714739"/>
    <lineage>
        <taxon>Bacteria</taxon>
        <taxon>Pseudomonadati</taxon>
        <taxon>Planctomycetota</taxon>
        <taxon>Planctomycetia</taxon>
        <taxon>Pirellulales</taxon>
        <taxon>Pirellulaceae</taxon>
        <taxon>Allorhodopirellula</taxon>
    </lineage>
</organism>
<keyword evidence="4" id="KW-0547">Nucleotide-binding</keyword>
<dbReference type="InterPro" id="IPR029044">
    <property type="entry name" value="Nucleotide-diphossugar_trans"/>
</dbReference>
<evidence type="ECO:0000256" key="7">
    <source>
        <dbReference type="ARBA" id="ARBA00023150"/>
    </source>
</evidence>
<evidence type="ECO:0000313" key="10">
    <source>
        <dbReference type="Proteomes" id="UP000319908"/>
    </source>
</evidence>
<dbReference type="OrthoDB" id="9788394at2"/>